<dbReference type="Pfam" id="PF13432">
    <property type="entry name" value="TPR_16"/>
    <property type="match status" value="1"/>
</dbReference>
<dbReference type="PROSITE" id="PS50005">
    <property type="entry name" value="TPR"/>
    <property type="match status" value="3"/>
</dbReference>
<reference evidence="6" key="1">
    <citation type="submission" date="2018-11" db="EMBL/GenBank/DDBJ databases">
        <title>Chitinophaga lutea sp.nov., isolate from arsenic contaminated soil.</title>
        <authorList>
            <person name="Zong Y."/>
        </authorList>
    </citation>
    <scope>NUCLEOTIDE SEQUENCE [LARGE SCALE GENOMIC DNA]</scope>
    <source>
        <strain evidence="6">YLT18</strain>
    </source>
</reference>
<dbReference type="InterPro" id="IPR011990">
    <property type="entry name" value="TPR-like_helical_dom_sf"/>
</dbReference>
<dbReference type="OrthoDB" id="1489995at2"/>
<name>A0A3N4MJ36_9BACT</name>
<keyword evidence="6" id="KW-1185">Reference proteome</keyword>
<keyword evidence="2 3" id="KW-0802">TPR repeat</keyword>
<dbReference type="SMART" id="SM00028">
    <property type="entry name" value="TPR"/>
    <property type="match status" value="5"/>
</dbReference>
<keyword evidence="4" id="KW-1133">Transmembrane helix</keyword>
<dbReference type="Proteomes" id="UP000279089">
    <property type="component" value="Unassembled WGS sequence"/>
</dbReference>
<evidence type="ECO:0000256" key="1">
    <source>
        <dbReference type="ARBA" id="ARBA00022737"/>
    </source>
</evidence>
<dbReference type="Pfam" id="PF13181">
    <property type="entry name" value="TPR_8"/>
    <property type="match status" value="1"/>
</dbReference>
<feature type="repeat" description="TPR" evidence="3">
    <location>
        <begin position="70"/>
        <end position="103"/>
    </location>
</feature>
<gene>
    <name evidence="5" type="ORF">EG028_06530</name>
</gene>
<keyword evidence="4" id="KW-0472">Membrane</keyword>
<dbReference type="InterPro" id="IPR019734">
    <property type="entry name" value="TPR_rpt"/>
</dbReference>
<dbReference type="Gene3D" id="1.25.40.10">
    <property type="entry name" value="Tetratricopeptide repeat domain"/>
    <property type="match status" value="3"/>
</dbReference>
<evidence type="ECO:0000313" key="5">
    <source>
        <dbReference type="EMBL" id="RPD41817.1"/>
    </source>
</evidence>
<dbReference type="PANTHER" id="PTHR44943:SF8">
    <property type="entry name" value="TPR REPEAT-CONTAINING PROTEIN MJ0263"/>
    <property type="match status" value="1"/>
</dbReference>
<organism evidence="5 6">
    <name type="scientific">Chitinophaga barathri</name>
    <dbReference type="NCBI Taxonomy" id="1647451"/>
    <lineage>
        <taxon>Bacteria</taxon>
        <taxon>Pseudomonadati</taxon>
        <taxon>Bacteroidota</taxon>
        <taxon>Chitinophagia</taxon>
        <taxon>Chitinophagales</taxon>
        <taxon>Chitinophagaceae</taxon>
        <taxon>Chitinophaga</taxon>
    </lineage>
</organism>
<evidence type="ECO:0000313" key="6">
    <source>
        <dbReference type="Proteomes" id="UP000279089"/>
    </source>
</evidence>
<evidence type="ECO:0000256" key="3">
    <source>
        <dbReference type="PROSITE-ProRule" id="PRU00339"/>
    </source>
</evidence>
<dbReference type="Pfam" id="PF14559">
    <property type="entry name" value="TPR_19"/>
    <property type="match status" value="1"/>
</dbReference>
<protein>
    <submittedName>
        <fullName evidence="5">Tetratricopeptide repeat protein</fullName>
    </submittedName>
</protein>
<dbReference type="Pfam" id="PF00515">
    <property type="entry name" value="TPR_1"/>
    <property type="match status" value="1"/>
</dbReference>
<feature type="repeat" description="TPR" evidence="3">
    <location>
        <begin position="172"/>
        <end position="205"/>
    </location>
</feature>
<dbReference type="AlphaFoldDB" id="A0A3N4MJ36"/>
<dbReference type="PANTHER" id="PTHR44943">
    <property type="entry name" value="CELLULOSE SYNTHASE OPERON PROTEIN C"/>
    <property type="match status" value="1"/>
</dbReference>
<feature type="transmembrane region" description="Helical" evidence="4">
    <location>
        <begin position="229"/>
        <end position="252"/>
    </location>
</feature>
<proteinExistence type="predicted"/>
<feature type="transmembrane region" description="Helical" evidence="4">
    <location>
        <begin position="337"/>
        <end position="356"/>
    </location>
</feature>
<accession>A0A3N4MJ36</accession>
<evidence type="ECO:0000256" key="2">
    <source>
        <dbReference type="ARBA" id="ARBA00022803"/>
    </source>
</evidence>
<sequence length="416" mass="47187">MHDQLLQRAILLMQQKKYREAQTILSSMLEQDPQNPDILSLFCEVKIQLDDFQSAMQLVNHAIGISPAEDRLFYQRARIYLQQGEYDLAEKDLTQAINLDPYDADYFALFAMMQNSRKRFEQALELSEKALEIDPENIYALNARSTALLKLGRKEESFAGIEGAFRHDPDNAYTHANYGWGLLEKGSAKDALKHFREALRIDPTLHLAQAGMMEALKARYWVYRMFLKYAFFMGNLTAKYQWGVIIGLYLLIRLLNTLGNNNPALQPYVMPIVILLSAFAFSTWIITPVSNLFLRFNPYGKHLLDENEIAASNHVAISLLVGLAGIAGFLLTWQEPWVLVAIVGITMMIPLSVRLIPSRNPRVMNLYTLGLGIAAILAVASAFMGDTMNMFAGVYVVGLLIFQWVVNYMSIKQNNK</sequence>
<dbReference type="EMBL" id="RMBX01000003">
    <property type="protein sequence ID" value="RPD41817.1"/>
    <property type="molecule type" value="Genomic_DNA"/>
</dbReference>
<feature type="transmembrane region" description="Helical" evidence="4">
    <location>
        <begin position="363"/>
        <end position="384"/>
    </location>
</feature>
<feature type="transmembrane region" description="Helical" evidence="4">
    <location>
        <begin position="315"/>
        <end position="331"/>
    </location>
</feature>
<evidence type="ECO:0000256" key="4">
    <source>
        <dbReference type="SAM" id="Phobius"/>
    </source>
</evidence>
<dbReference type="SUPFAM" id="SSF81901">
    <property type="entry name" value="HCP-like"/>
    <property type="match status" value="1"/>
</dbReference>
<feature type="transmembrane region" description="Helical" evidence="4">
    <location>
        <begin position="390"/>
        <end position="411"/>
    </location>
</feature>
<dbReference type="InterPro" id="IPR051685">
    <property type="entry name" value="Ycf3/AcsC/BcsC/TPR_MFPF"/>
</dbReference>
<comment type="caution">
    <text evidence="5">The sequence shown here is derived from an EMBL/GenBank/DDBJ whole genome shotgun (WGS) entry which is preliminary data.</text>
</comment>
<feature type="repeat" description="TPR" evidence="3">
    <location>
        <begin position="104"/>
        <end position="137"/>
    </location>
</feature>
<dbReference type="RefSeq" id="WP_120514757.1">
    <property type="nucleotide sequence ID" value="NZ_QXZY01000002.1"/>
</dbReference>
<keyword evidence="4" id="KW-0812">Transmembrane</keyword>
<feature type="transmembrane region" description="Helical" evidence="4">
    <location>
        <begin position="272"/>
        <end position="294"/>
    </location>
</feature>
<keyword evidence="1" id="KW-0677">Repeat</keyword>